<dbReference type="AlphaFoldDB" id="A0A2G6KDV4"/>
<accession>A0A2G6KDV4</accession>
<name>A0A2G6KDV4_9BACT</name>
<evidence type="ECO:0000256" key="1">
    <source>
        <dbReference type="SAM" id="Coils"/>
    </source>
</evidence>
<keyword evidence="1" id="KW-0175">Coiled coil</keyword>
<sequence>MSDSTSFPQADADLMIDDLSYNDAREYVLNFLTAEKKTEKLLYKKQQQLDTWNERLAYAEQQGTPEQLEHVKRELHALIQERDVLKQELETLHGKNIILKEKLQSKPRAAAESSSSDRAEKLLSDFGQLVDVDEYKLKEALKEQDADDELAKLKAKLAGQ</sequence>
<gene>
    <name evidence="2" type="ORF">CSA56_10120</name>
</gene>
<evidence type="ECO:0000313" key="2">
    <source>
        <dbReference type="EMBL" id="PIE33858.1"/>
    </source>
</evidence>
<evidence type="ECO:0000313" key="3">
    <source>
        <dbReference type="Proteomes" id="UP000230821"/>
    </source>
</evidence>
<protein>
    <submittedName>
        <fullName evidence="2">Uncharacterized protein</fullName>
    </submittedName>
</protein>
<feature type="coiled-coil region" evidence="1">
    <location>
        <begin position="68"/>
        <end position="95"/>
    </location>
</feature>
<dbReference type="EMBL" id="PDSK01000094">
    <property type="protein sequence ID" value="PIE33858.1"/>
    <property type="molecule type" value="Genomic_DNA"/>
</dbReference>
<organism evidence="2 3">
    <name type="scientific">candidate division KSB3 bacterium</name>
    <dbReference type="NCBI Taxonomy" id="2044937"/>
    <lineage>
        <taxon>Bacteria</taxon>
        <taxon>candidate division KSB3</taxon>
    </lineage>
</organism>
<proteinExistence type="predicted"/>
<dbReference type="Proteomes" id="UP000230821">
    <property type="component" value="Unassembled WGS sequence"/>
</dbReference>
<comment type="caution">
    <text evidence="2">The sequence shown here is derived from an EMBL/GenBank/DDBJ whole genome shotgun (WGS) entry which is preliminary data.</text>
</comment>
<reference evidence="2 3" key="1">
    <citation type="submission" date="2017-10" db="EMBL/GenBank/DDBJ databases">
        <title>Novel microbial diversity and functional potential in the marine mammal oral microbiome.</title>
        <authorList>
            <person name="Dudek N.K."/>
            <person name="Sun C.L."/>
            <person name="Burstein D."/>
            <person name="Kantor R.S."/>
            <person name="Aliaga Goltsman D.S."/>
            <person name="Bik E.M."/>
            <person name="Thomas B.C."/>
            <person name="Banfield J.F."/>
            <person name="Relman D.A."/>
        </authorList>
    </citation>
    <scope>NUCLEOTIDE SEQUENCE [LARGE SCALE GENOMIC DNA]</scope>
    <source>
        <strain evidence="2">DOLJORAL78_47_16</strain>
    </source>
</reference>